<dbReference type="Pfam" id="PF12802">
    <property type="entry name" value="MarR_2"/>
    <property type="match status" value="1"/>
</dbReference>
<dbReference type="Proteomes" id="UP001597251">
    <property type="component" value="Unassembled WGS sequence"/>
</dbReference>
<dbReference type="PANTHER" id="PTHR42756">
    <property type="entry name" value="TRANSCRIPTIONAL REGULATOR, MARR"/>
    <property type="match status" value="1"/>
</dbReference>
<dbReference type="PANTHER" id="PTHR42756:SF1">
    <property type="entry name" value="TRANSCRIPTIONAL REPRESSOR OF EMRAB OPERON"/>
    <property type="match status" value="1"/>
</dbReference>
<keyword evidence="6" id="KW-1185">Reference proteome</keyword>
<accession>A0ABW4BSD3</accession>
<dbReference type="InterPro" id="IPR000835">
    <property type="entry name" value="HTH_MarR-typ"/>
</dbReference>
<organism evidence="5 6">
    <name type="scientific">Companilactobacillus keshanensis</name>
    <dbReference type="NCBI Taxonomy" id="2486003"/>
    <lineage>
        <taxon>Bacteria</taxon>
        <taxon>Bacillati</taxon>
        <taxon>Bacillota</taxon>
        <taxon>Bacilli</taxon>
        <taxon>Lactobacillales</taxon>
        <taxon>Lactobacillaceae</taxon>
        <taxon>Companilactobacillus</taxon>
    </lineage>
</organism>
<evidence type="ECO:0000256" key="2">
    <source>
        <dbReference type="ARBA" id="ARBA00023125"/>
    </source>
</evidence>
<dbReference type="InterPro" id="IPR036390">
    <property type="entry name" value="WH_DNA-bd_sf"/>
</dbReference>
<dbReference type="PROSITE" id="PS50995">
    <property type="entry name" value="HTH_MARR_2"/>
    <property type="match status" value="1"/>
</dbReference>
<keyword evidence="3" id="KW-0804">Transcription</keyword>
<reference evidence="6" key="1">
    <citation type="journal article" date="2019" name="Int. J. Syst. Evol. Microbiol.">
        <title>The Global Catalogue of Microorganisms (GCM) 10K type strain sequencing project: providing services to taxonomists for standard genome sequencing and annotation.</title>
        <authorList>
            <consortium name="The Broad Institute Genomics Platform"/>
            <consortium name="The Broad Institute Genome Sequencing Center for Infectious Disease"/>
            <person name="Wu L."/>
            <person name="Ma J."/>
        </authorList>
    </citation>
    <scope>NUCLEOTIDE SEQUENCE [LARGE SCALE GENOMIC DNA]</scope>
    <source>
        <strain evidence="6">CCM 8936</strain>
    </source>
</reference>
<evidence type="ECO:0000313" key="5">
    <source>
        <dbReference type="EMBL" id="MFD1418106.1"/>
    </source>
</evidence>
<gene>
    <name evidence="5" type="ORF">ACFQ42_05065</name>
</gene>
<keyword evidence="2" id="KW-0238">DNA-binding</keyword>
<dbReference type="EMBL" id="JBHTOI010000034">
    <property type="protein sequence ID" value="MFD1418106.1"/>
    <property type="molecule type" value="Genomic_DNA"/>
</dbReference>
<evidence type="ECO:0000256" key="1">
    <source>
        <dbReference type="ARBA" id="ARBA00023015"/>
    </source>
</evidence>
<evidence type="ECO:0000313" key="6">
    <source>
        <dbReference type="Proteomes" id="UP001597251"/>
    </source>
</evidence>
<dbReference type="SUPFAM" id="SSF46785">
    <property type="entry name" value="Winged helix' DNA-binding domain"/>
    <property type="match status" value="1"/>
</dbReference>
<protein>
    <submittedName>
        <fullName evidence="5">MarR family winged helix-turn-helix transcriptional regulator</fullName>
    </submittedName>
</protein>
<sequence>MINPKTTITFQIRDLSLKIDRYVKSNYPIFNHDDKHFSKLQGMAAGYLFLNDSKEIFQRDLEHAMSISKSTASGLVSRMVKNGIIETTPSGKDARYKRLILRQEAKDAMIEVDASAQEIEKSLSEGISKEDMKTFFKVIKMISDNAE</sequence>
<evidence type="ECO:0000259" key="4">
    <source>
        <dbReference type="PROSITE" id="PS50995"/>
    </source>
</evidence>
<feature type="domain" description="HTH marR-type" evidence="4">
    <location>
        <begin position="5"/>
        <end position="144"/>
    </location>
</feature>
<keyword evidence="1" id="KW-0805">Transcription regulation</keyword>
<evidence type="ECO:0000256" key="3">
    <source>
        <dbReference type="ARBA" id="ARBA00023163"/>
    </source>
</evidence>
<proteinExistence type="predicted"/>
<dbReference type="InterPro" id="IPR036388">
    <property type="entry name" value="WH-like_DNA-bd_sf"/>
</dbReference>
<name>A0ABW4BSD3_9LACO</name>
<dbReference type="RefSeq" id="WP_125678029.1">
    <property type="nucleotide sequence ID" value="NZ_JBHTOI010000034.1"/>
</dbReference>
<comment type="caution">
    <text evidence="5">The sequence shown here is derived from an EMBL/GenBank/DDBJ whole genome shotgun (WGS) entry which is preliminary data.</text>
</comment>
<dbReference type="Gene3D" id="1.10.10.10">
    <property type="entry name" value="Winged helix-like DNA-binding domain superfamily/Winged helix DNA-binding domain"/>
    <property type="match status" value="1"/>
</dbReference>
<dbReference type="SMART" id="SM00347">
    <property type="entry name" value="HTH_MARR"/>
    <property type="match status" value="1"/>
</dbReference>